<gene>
    <name evidence="2" type="ORF">M413DRAFT_450003</name>
</gene>
<accession>A0A0C2Y1D3</accession>
<protein>
    <submittedName>
        <fullName evidence="2">Uncharacterized protein</fullName>
    </submittedName>
</protein>
<reference evidence="2 3" key="1">
    <citation type="submission" date="2014-04" db="EMBL/GenBank/DDBJ databases">
        <authorList>
            <consortium name="DOE Joint Genome Institute"/>
            <person name="Kuo A."/>
            <person name="Gay G."/>
            <person name="Dore J."/>
            <person name="Kohler A."/>
            <person name="Nagy L.G."/>
            <person name="Floudas D."/>
            <person name="Copeland A."/>
            <person name="Barry K.W."/>
            <person name="Cichocki N."/>
            <person name="Veneault-Fourrey C."/>
            <person name="LaButti K."/>
            <person name="Lindquist E.A."/>
            <person name="Lipzen A."/>
            <person name="Lundell T."/>
            <person name="Morin E."/>
            <person name="Murat C."/>
            <person name="Sun H."/>
            <person name="Tunlid A."/>
            <person name="Henrissat B."/>
            <person name="Grigoriev I.V."/>
            <person name="Hibbett D.S."/>
            <person name="Martin F."/>
            <person name="Nordberg H.P."/>
            <person name="Cantor M.N."/>
            <person name="Hua S.X."/>
        </authorList>
    </citation>
    <scope>NUCLEOTIDE SEQUENCE [LARGE SCALE GENOMIC DNA]</scope>
    <source>
        <strain evidence="3">h7</strain>
    </source>
</reference>
<feature type="region of interest" description="Disordered" evidence="1">
    <location>
        <begin position="1"/>
        <end position="34"/>
    </location>
</feature>
<organism evidence="2 3">
    <name type="scientific">Hebeloma cylindrosporum</name>
    <dbReference type="NCBI Taxonomy" id="76867"/>
    <lineage>
        <taxon>Eukaryota</taxon>
        <taxon>Fungi</taxon>
        <taxon>Dikarya</taxon>
        <taxon>Basidiomycota</taxon>
        <taxon>Agaricomycotina</taxon>
        <taxon>Agaricomycetes</taxon>
        <taxon>Agaricomycetidae</taxon>
        <taxon>Agaricales</taxon>
        <taxon>Agaricineae</taxon>
        <taxon>Hymenogastraceae</taxon>
        <taxon>Hebeloma</taxon>
    </lineage>
</organism>
<dbReference type="Proteomes" id="UP000053424">
    <property type="component" value="Unassembled WGS sequence"/>
</dbReference>
<evidence type="ECO:0000256" key="1">
    <source>
        <dbReference type="SAM" id="MobiDB-lite"/>
    </source>
</evidence>
<proteinExistence type="predicted"/>
<dbReference type="EMBL" id="KN831845">
    <property type="protein sequence ID" value="KIM34907.1"/>
    <property type="molecule type" value="Genomic_DNA"/>
</dbReference>
<feature type="compositionally biased region" description="Basic and acidic residues" evidence="1">
    <location>
        <begin position="17"/>
        <end position="28"/>
    </location>
</feature>
<evidence type="ECO:0000313" key="3">
    <source>
        <dbReference type="Proteomes" id="UP000053424"/>
    </source>
</evidence>
<keyword evidence="3" id="KW-1185">Reference proteome</keyword>
<reference evidence="3" key="2">
    <citation type="submission" date="2015-01" db="EMBL/GenBank/DDBJ databases">
        <title>Evolutionary Origins and Diversification of the Mycorrhizal Mutualists.</title>
        <authorList>
            <consortium name="DOE Joint Genome Institute"/>
            <consortium name="Mycorrhizal Genomics Consortium"/>
            <person name="Kohler A."/>
            <person name="Kuo A."/>
            <person name="Nagy L.G."/>
            <person name="Floudas D."/>
            <person name="Copeland A."/>
            <person name="Barry K.W."/>
            <person name="Cichocki N."/>
            <person name="Veneault-Fourrey C."/>
            <person name="LaButti K."/>
            <person name="Lindquist E.A."/>
            <person name="Lipzen A."/>
            <person name="Lundell T."/>
            <person name="Morin E."/>
            <person name="Murat C."/>
            <person name="Riley R."/>
            <person name="Ohm R."/>
            <person name="Sun H."/>
            <person name="Tunlid A."/>
            <person name="Henrissat B."/>
            <person name="Grigoriev I.V."/>
            <person name="Hibbett D.S."/>
            <person name="Martin F."/>
        </authorList>
    </citation>
    <scope>NUCLEOTIDE SEQUENCE [LARGE SCALE GENOMIC DNA]</scope>
    <source>
        <strain evidence="3">h7</strain>
    </source>
</reference>
<sequence>MKRRAWTRRLHRRTRLSPHEGADTDRLLDQAPDGISDNMDAGWSIWRNHGPRTPYLRDLGAWE</sequence>
<name>A0A0C2Y1D3_HEBCY</name>
<evidence type="ECO:0000313" key="2">
    <source>
        <dbReference type="EMBL" id="KIM34907.1"/>
    </source>
</evidence>
<dbReference type="AlphaFoldDB" id="A0A0C2Y1D3"/>
<dbReference type="HOGENOM" id="CLU_2886053_0_0_1"/>
<feature type="compositionally biased region" description="Basic residues" evidence="1">
    <location>
        <begin position="1"/>
        <end position="16"/>
    </location>
</feature>